<keyword evidence="2" id="KW-0732">Signal</keyword>
<gene>
    <name evidence="4" type="ORF">BCY86_00455</name>
</gene>
<dbReference type="Proteomes" id="UP000185544">
    <property type="component" value="Chromosome"/>
</dbReference>
<feature type="region of interest" description="Disordered" evidence="1">
    <location>
        <begin position="39"/>
        <end position="66"/>
    </location>
</feature>
<evidence type="ECO:0000256" key="1">
    <source>
        <dbReference type="SAM" id="MobiDB-lite"/>
    </source>
</evidence>
<organism evidence="4 5">
    <name type="scientific">Pajaroellobacter abortibovis</name>
    <dbReference type="NCBI Taxonomy" id="1882918"/>
    <lineage>
        <taxon>Bacteria</taxon>
        <taxon>Pseudomonadati</taxon>
        <taxon>Myxococcota</taxon>
        <taxon>Polyangia</taxon>
        <taxon>Polyangiales</taxon>
        <taxon>Polyangiaceae</taxon>
    </lineage>
</organism>
<accession>A0A1L6MUX1</accession>
<feature type="domain" description="PEGA" evidence="3">
    <location>
        <begin position="153"/>
        <end position="221"/>
    </location>
</feature>
<dbReference type="InterPro" id="IPR013229">
    <property type="entry name" value="PEGA"/>
</dbReference>
<dbReference type="InterPro" id="IPR011990">
    <property type="entry name" value="TPR-like_helical_dom_sf"/>
</dbReference>
<evidence type="ECO:0000313" key="4">
    <source>
        <dbReference type="EMBL" id="APR99314.1"/>
    </source>
</evidence>
<dbReference type="AlphaFoldDB" id="A0A1L6MUX1"/>
<feature type="domain" description="PEGA" evidence="3">
    <location>
        <begin position="299"/>
        <end position="363"/>
    </location>
</feature>
<feature type="chain" id="PRO_5012069312" description="PEGA domain-containing protein" evidence="2">
    <location>
        <begin position="38"/>
        <end position="588"/>
    </location>
</feature>
<feature type="signal peptide" evidence="2">
    <location>
        <begin position="1"/>
        <end position="37"/>
    </location>
</feature>
<dbReference type="SUPFAM" id="SSF48452">
    <property type="entry name" value="TPR-like"/>
    <property type="match status" value="1"/>
</dbReference>
<dbReference type="Pfam" id="PF08308">
    <property type="entry name" value="PEGA"/>
    <property type="match status" value="2"/>
</dbReference>
<dbReference type="Gene3D" id="1.25.40.10">
    <property type="entry name" value="Tetratricopeptide repeat domain"/>
    <property type="match status" value="1"/>
</dbReference>
<dbReference type="STRING" id="1882918.BCY86_00455"/>
<evidence type="ECO:0000313" key="5">
    <source>
        <dbReference type="Proteomes" id="UP000185544"/>
    </source>
</evidence>
<dbReference type="PANTHER" id="PTHR36194:SF1">
    <property type="entry name" value="S-LAYER-LIKE PROTEIN"/>
    <property type="match status" value="1"/>
</dbReference>
<sequence length="588" mass="64116">MESLFFTMNSYRTSRRKVAILGWVALLFSFHASPSKAAATKQANPKATNVRAPQPTLPSTNKTSEGKKHFNAGLKLFRDKVYDGALVEFQQAYALEKKPSALRHMAQCHREMKQFSKAYEEFDRLLNEHQASLKGKKKAEIKKALSELALVTGVIAITVDQQGAKILIDEKEQGESPLAKPIRVDVGNHTVRVIKAGFEKIEWPIQMSGEDTIPLSITLKAEPLTGHILIRERKGLATHVYIDGQGKGAAPWEGDIPVGDHEIELRGQSISSPKEKVNIQKGSRLEVMLTATSTTGFFQVTTVPPIAAIIIDGKHLGTGGWKGELTKGKHTLLVMAPAHHDFSREIEILSGETVSQDVTLVPSSKRYDPEKERADEKKTYSGSFIDLNFIGAFNLKGHPDFECPPSMQCTHSASAGGGLSLRAGYLFDFVGIELATALMGDYHSEKQERMANGLPGDKFGIYGINGFIGGGLRLITKGEHAQFTMGVAPGITLSHYILHRSNPDGKVGHDNNQYFALLFDAGVALGKLGSSKFRLGALLWVGLTANDTSTNLPILTATGIETTRSKNYVMASDVQVYLGPTLGILYGY</sequence>
<protein>
    <recommendedName>
        <fullName evidence="3">PEGA domain-containing protein</fullName>
    </recommendedName>
</protein>
<keyword evidence="5" id="KW-1185">Reference proteome</keyword>
<evidence type="ECO:0000259" key="3">
    <source>
        <dbReference type="Pfam" id="PF08308"/>
    </source>
</evidence>
<reference evidence="4 5" key="1">
    <citation type="submission" date="2016-08" db="EMBL/GenBank/DDBJ databases">
        <title>Identification and validation of antigenic proteins from Pajaroellobacter abortibovis using de-novo genome sequence assembly and reverse vaccinology.</title>
        <authorList>
            <person name="Welly B.T."/>
            <person name="Miller M.R."/>
            <person name="Stott J.L."/>
            <person name="Blanchard M.T."/>
            <person name="Islas-Trejo A.D."/>
            <person name="O'Rourke S.M."/>
            <person name="Young A.E."/>
            <person name="Medrano J.F."/>
            <person name="Van Eenennaam A.L."/>
        </authorList>
    </citation>
    <scope>NUCLEOTIDE SEQUENCE [LARGE SCALE GENOMIC DNA]</scope>
    <source>
        <strain evidence="4 5">BTF92-0548A/99-0131</strain>
    </source>
</reference>
<evidence type="ECO:0000256" key="2">
    <source>
        <dbReference type="SAM" id="SignalP"/>
    </source>
</evidence>
<dbReference type="KEGG" id="pabo:BCY86_00455"/>
<proteinExistence type="predicted"/>
<dbReference type="EMBL" id="CP016908">
    <property type="protein sequence ID" value="APR99314.1"/>
    <property type="molecule type" value="Genomic_DNA"/>
</dbReference>
<dbReference type="PANTHER" id="PTHR36194">
    <property type="entry name" value="S-LAYER-LIKE PROTEIN"/>
    <property type="match status" value="1"/>
</dbReference>
<name>A0A1L6MUX1_9BACT</name>